<dbReference type="InterPro" id="IPR012337">
    <property type="entry name" value="RNaseH-like_sf"/>
</dbReference>
<name>A0A0D2P0Y7_HYPSF</name>
<dbReference type="AlphaFoldDB" id="A0A0D2P0Y7"/>
<dbReference type="OMA" id="NICAMAE"/>
<keyword evidence="3" id="KW-1185">Reference proteome</keyword>
<reference evidence="3" key="1">
    <citation type="submission" date="2014-04" db="EMBL/GenBank/DDBJ databases">
        <title>Evolutionary Origins and Diversification of the Mycorrhizal Mutualists.</title>
        <authorList>
            <consortium name="DOE Joint Genome Institute"/>
            <consortium name="Mycorrhizal Genomics Consortium"/>
            <person name="Kohler A."/>
            <person name="Kuo A."/>
            <person name="Nagy L.G."/>
            <person name="Floudas D."/>
            <person name="Copeland A."/>
            <person name="Barry K.W."/>
            <person name="Cichocki N."/>
            <person name="Veneault-Fourrey C."/>
            <person name="LaButti K."/>
            <person name="Lindquist E.A."/>
            <person name="Lipzen A."/>
            <person name="Lundell T."/>
            <person name="Morin E."/>
            <person name="Murat C."/>
            <person name="Riley R."/>
            <person name="Ohm R."/>
            <person name="Sun H."/>
            <person name="Tunlid A."/>
            <person name="Henrissat B."/>
            <person name="Grigoriev I.V."/>
            <person name="Hibbett D.S."/>
            <person name="Martin F."/>
        </authorList>
    </citation>
    <scope>NUCLEOTIDE SEQUENCE [LARGE SCALE GENOMIC DNA]</scope>
    <source>
        <strain evidence="3">FD-334 SS-4</strain>
    </source>
</reference>
<feature type="non-terminal residue" evidence="2">
    <location>
        <position position="275"/>
    </location>
</feature>
<feature type="non-terminal residue" evidence="2">
    <location>
        <position position="1"/>
    </location>
</feature>
<feature type="compositionally biased region" description="Polar residues" evidence="1">
    <location>
        <begin position="258"/>
        <end position="275"/>
    </location>
</feature>
<evidence type="ECO:0000313" key="3">
    <source>
        <dbReference type="Proteomes" id="UP000054270"/>
    </source>
</evidence>
<dbReference type="Proteomes" id="UP000054270">
    <property type="component" value="Unassembled WGS sequence"/>
</dbReference>
<evidence type="ECO:0000313" key="2">
    <source>
        <dbReference type="EMBL" id="KJA22371.1"/>
    </source>
</evidence>
<evidence type="ECO:0008006" key="4">
    <source>
        <dbReference type="Google" id="ProtNLM"/>
    </source>
</evidence>
<dbReference type="SUPFAM" id="SSF53098">
    <property type="entry name" value="Ribonuclease H-like"/>
    <property type="match status" value="1"/>
</dbReference>
<dbReference type="EMBL" id="KN817550">
    <property type="protein sequence ID" value="KJA22371.1"/>
    <property type="molecule type" value="Genomic_DNA"/>
</dbReference>
<protein>
    <recommendedName>
        <fullName evidence="4">HAT C-terminal dimerisation domain-containing protein</fullName>
    </recommendedName>
</protein>
<sequence>ITRYLEPLAIAANITQASFCRLDQVLLTFGFLVMRYKDEKMNQDEIGRSAIIKSLETRWSKCDQEVFVAAVIVNPFYQTLPFNVNDGEFSLWLTRAELRALFSRLFRRFFQREPPPEFFTDMVDFLSATGKFRRLREQVTFDLEQASQRREQVDPLDTLSSFSIPGRPDLDSPFMLFARRLLSVSANSASCERLFSVFGTILTKLRNRTGNTTLTNLSEIKMHIRDEHNAKGGKSRLKRQFQAQAPSAADPNLPPAGSATSRVDANNQLESTINS</sequence>
<feature type="region of interest" description="Disordered" evidence="1">
    <location>
        <begin position="230"/>
        <end position="275"/>
    </location>
</feature>
<accession>A0A0D2P0Y7</accession>
<organism evidence="2 3">
    <name type="scientific">Hypholoma sublateritium (strain FD-334 SS-4)</name>
    <dbReference type="NCBI Taxonomy" id="945553"/>
    <lineage>
        <taxon>Eukaryota</taxon>
        <taxon>Fungi</taxon>
        <taxon>Dikarya</taxon>
        <taxon>Basidiomycota</taxon>
        <taxon>Agaricomycotina</taxon>
        <taxon>Agaricomycetes</taxon>
        <taxon>Agaricomycetidae</taxon>
        <taxon>Agaricales</taxon>
        <taxon>Agaricineae</taxon>
        <taxon>Strophariaceae</taxon>
        <taxon>Hypholoma</taxon>
    </lineage>
</organism>
<dbReference type="STRING" id="945553.A0A0D2P0Y7"/>
<gene>
    <name evidence="2" type="ORF">HYPSUDRAFT_1084456</name>
</gene>
<dbReference type="OrthoDB" id="3060151at2759"/>
<evidence type="ECO:0000256" key="1">
    <source>
        <dbReference type="SAM" id="MobiDB-lite"/>
    </source>
</evidence>
<proteinExistence type="predicted"/>